<evidence type="ECO:0000313" key="3">
    <source>
        <dbReference type="EMBL" id="TCP28712.1"/>
    </source>
</evidence>
<feature type="region of interest" description="Disordered" evidence="1">
    <location>
        <begin position="21"/>
        <end position="54"/>
    </location>
</feature>
<feature type="compositionally biased region" description="Basic and acidic residues" evidence="1">
    <location>
        <begin position="24"/>
        <end position="37"/>
    </location>
</feature>
<dbReference type="Gene3D" id="1.10.4030.10">
    <property type="entry name" value="Porin chaperone SurA, peptide-binding domain"/>
    <property type="match status" value="1"/>
</dbReference>
<feature type="compositionally biased region" description="Polar residues" evidence="1">
    <location>
        <begin position="38"/>
        <end position="47"/>
    </location>
</feature>
<dbReference type="InterPro" id="IPR050245">
    <property type="entry name" value="PrsA_foldase"/>
</dbReference>
<dbReference type="OrthoDB" id="4775280at2"/>
<feature type="chain" id="PRO_5038816801" evidence="2">
    <location>
        <begin position="21"/>
        <end position="243"/>
    </location>
</feature>
<gene>
    <name evidence="3" type="ORF">EV207_11622</name>
</gene>
<feature type="signal peptide" evidence="2">
    <location>
        <begin position="1"/>
        <end position="20"/>
    </location>
</feature>
<reference evidence="3 4" key="1">
    <citation type="submission" date="2019-03" db="EMBL/GenBank/DDBJ databases">
        <title>Genomic Encyclopedia of Type Strains, Phase IV (KMG-IV): sequencing the most valuable type-strain genomes for metagenomic binning, comparative biology and taxonomic classification.</title>
        <authorList>
            <person name="Goeker M."/>
        </authorList>
    </citation>
    <scope>NUCLEOTIDE SEQUENCE [LARGE SCALE GENOMIC DNA]</scope>
    <source>
        <strain evidence="3 4">DSM 19377</strain>
    </source>
</reference>
<dbReference type="PANTHER" id="PTHR47245">
    <property type="entry name" value="PEPTIDYLPROLYL ISOMERASE"/>
    <property type="match status" value="1"/>
</dbReference>
<evidence type="ECO:0000256" key="2">
    <source>
        <dbReference type="SAM" id="SignalP"/>
    </source>
</evidence>
<keyword evidence="4" id="KW-1185">Reference proteome</keyword>
<comment type="caution">
    <text evidence="3">The sequence shown here is derived from an EMBL/GenBank/DDBJ whole genome shotgun (WGS) entry which is preliminary data.</text>
</comment>
<dbReference type="SUPFAM" id="SSF109998">
    <property type="entry name" value="Triger factor/SurA peptide-binding domain-like"/>
    <property type="match status" value="1"/>
</dbReference>
<dbReference type="RefSeq" id="WP_132746380.1">
    <property type="nucleotide sequence ID" value="NZ_SLXK01000016.1"/>
</dbReference>
<accession>A0A4R2P269</accession>
<evidence type="ECO:0000313" key="4">
    <source>
        <dbReference type="Proteomes" id="UP000295416"/>
    </source>
</evidence>
<dbReference type="EMBL" id="SLXK01000016">
    <property type="protein sequence ID" value="TCP28712.1"/>
    <property type="molecule type" value="Genomic_DNA"/>
</dbReference>
<dbReference type="InterPro" id="IPR027304">
    <property type="entry name" value="Trigger_fact/SurA_dom_sf"/>
</dbReference>
<proteinExistence type="predicted"/>
<protein>
    <submittedName>
        <fullName evidence="3">SurA-like protein</fullName>
    </submittedName>
</protein>
<sequence length="243" mass="27682">MFRKLALVTLAPVLAFGLTACGNNDDKKSSDQPKQEQQKPAQTQNKKQQVKGLVSEDKTVATVNDEKIMGNEYNMMLKQLEQMAQQQGQDINDKKVYKQVKDQAISSLVGNKLLLQDADKKGYKASEKKIDDQYNKIKGQFKTEKEFNALLKKNHLSKDQLKQQISDQLVSDQYIKNEVGPVKVSDEEIQSFYKQISANQKKAPDLEKVKPQIKQQLEKQKTNEKLGKIVDQLKKKSDVKVNV</sequence>
<evidence type="ECO:0000256" key="1">
    <source>
        <dbReference type="SAM" id="MobiDB-lite"/>
    </source>
</evidence>
<organism evidence="3 4">
    <name type="scientific">Scopulibacillus darangshiensis</name>
    <dbReference type="NCBI Taxonomy" id="442528"/>
    <lineage>
        <taxon>Bacteria</taxon>
        <taxon>Bacillati</taxon>
        <taxon>Bacillota</taxon>
        <taxon>Bacilli</taxon>
        <taxon>Bacillales</taxon>
        <taxon>Sporolactobacillaceae</taxon>
        <taxon>Scopulibacillus</taxon>
    </lineage>
</organism>
<dbReference type="PROSITE" id="PS51257">
    <property type="entry name" value="PROKAR_LIPOPROTEIN"/>
    <property type="match status" value="1"/>
</dbReference>
<dbReference type="PANTHER" id="PTHR47245:SF2">
    <property type="entry name" value="PEPTIDYL-PROLYL CIS-TRANS ISOMERASE HP_0175-RELATED"/>
    <property type="match status" value="1"/>
</dbReference>
<dbReference type="Proteomes" id="UP000295416">
    <property type="component" value="Unassembled WGS sequence"/>
</dbReference>
<dbReference type="Pfam" id="PF13624">
    <property type="entry name" value="SurA_N_3"/>
    <property type="match status" value="1"/>
</dbReference>
<dbReference type="AlphaFoldDB" id="A0A4R2P269"/>
<keyword evidence="2" id="KW-0732">Signal</keyword>
<name>A0A4R2P269_9BACL</name>